<keyword evidence="6" id="KW-0067">ATP-binding</keyword>
<dbReference type="Proteomes" id="UP000281549">
    <property type="component" value="Unassembled WGS sequence"/>
</dbReference>
<dbReference type="InterPro" id="IPR001766">
    <property type="entry name" value="Fork_head_dom"/>
</dbReference>
<dbReference type="SMART" id="SM00847">
    <property type="entry name" value="HA2"/>
    <property type="match status" value="1"/>
</dbReference>
<evidence type="ECO:0000256" key="5">
    <source>
        <dbReference type="ARBA" id="ARBA00022806"/>
    </source>
</evidence>
<dbReference type="InterPro" id="IPR011709">
    <property type="entry name" value="DEAD-box_helicase_OB_fold"/>
</dbReference>
<evidence type="ECO:0000259" key="11">
    <source>
        <dbReference type="PROSITE" id="PS50039"/>
    </source>
</evidence>
<protein>
    <recommendedName>
        <fullName evidence="1">RNA helicase</fullName>
        <ecNumber evidence="1">3.6.4.13</ecNumber>
    </recommendedName>
</protein>
<dbReference type="GO" id="GO:0005524">
    <property type="term" value="F:ATP binding"/>
    <property type="evidence" value="ECO:0007669"/>
    <property type="project" value="UniProtKB-KW"/>
</dbReference>
<name>A0A4P9YK90_ROZAC</name>
<dbReference type="EMBL" id="ML005206">
    <property type="protein sequence ID" value="RKP19542.1"/>
    <property type="molecule type" value="Genomic_DNA"/>
</dbReference>
<evidence type="ECO:0000256" key="3">
    <source>
        <dbReference type="ARBA" id="ARBA00022741"/>
    </source>
</evidence>
<dbReference type="SUPFAM" id="SSF46785">
    <property type="entry name" value="Winged helix' DNA-binding domain"/>
    <property type="match status" value="1"/>
</dbReference>
<dbReference type="Gene3D" id="3.40.50.300">
    <property type="entry name" value="P-loop containing nucleotide triphosphate hydrolases"/>
    <property type="match status" value="3"/>
</dbReference>
<feature type="DNA-binding region" description="Fork-head" evidence="10">
    <location>
        <begin position="741"/>
        <end position="786"/>
    </location>
</feature>
<dbReference type="GO" id="GO:0005684">
    <property type="term" value="C:U2-type spliceosomal complex"/>
    <property type="evidence" value="ECO:0007669"/>
    <property type="project" value="UniProtKB-ARBA"/>
</dbReference>
<feature type="non-terminal residue" evidence="14">
    <location>
        <position position="786"/>
    </location>
</feature>
<feature type="domain" description="Fork-head" evidence="11">
    <location>
        <begin position="741"/>
        <end position="786"/>
    </location>
</feature>
<dbReference type="GO" id="GO:0006397">
    <property type="term" value="P:mRNA processing"/>
    <property type="evidence" value="ECO:0007669"/>
    <property type="project" value="UniProtKB-KW"/>
</dbReference>
<dbReference type="GO" id="GO:0016787">
    <property type="term" value="F:hydrolase activity"/>
    <property type="evidence" value="ECO:0007669"/>
    <property type="project" value="UniProtKB-KW"/>
</dbReference>
<keyword evidence="2" id="KW-0507">mRNA processing</keyword>
<dbReference type="GO" id="GO:0008380">
    <property type="term" value="P:RNA splicing"/>
    <property type="evidence" value="ECO:0007669"/>
    <property type="project" value="UniProtKB-KW"/>
</dbReference>
<dbReference type="Pfam" id="PF04408">
    <property type="entry name" value="WHD_HA2"/>
    <property type="match status" value="1"/>
</dbReference>
<evidence type="ECO:0000313" key="15">
    <source>
        <dbReference type="Proteomes" id="UP000281549"/>
    </source>
</evidence>
<dbReference type="Pfam" id="PF07717">
    <property type="entry name" value="OB_NTP_bind"/>
    <property type="match status" value="1"/>
</dbReference>
<dbReference type="InterPro" id="IPR027417">
    <property type="entry name" value="P-loop_NTPase"/>
</dbReference>
<comment type="catalytic activity">
    <reaction evidence="9">
        <text>ATP + H2O = ADP + phosphate + H(+)</text>
        <dbReference type="Rhea" id="RHEA:13065"/>
        <dbReference type="ChEBI" id="CHEBI:15377"/>
        <dbReference type="ChEBI" id="CHEBI:15378"/>
        <dbReference type="ChEBI" id="CHEBI:30616"/>
        <dbReference type="ChEBI" id="CHEBI:43474"/>
        <dbReference type="ChEBI" id="CHEBI:456216"/>
        <dbReference type="EC" id="3.6.4.13"/>
    </reaction>
</comment>
<evidence type="ECO:0000256" key="1">
    <source>
        <dbReference type="ARBA" id="ARBA00012552"/>
    </source>
</evidence>
<dbReference type="Gene3D" id="1.10.10.10">
    <property type="entry name" value="Winged helix-like DNA-binding domain superfamily/Winged helix DNA-binding domain"/>
    <property type="match status" value="1"/>
</dbReference>
<dbReference type="SMART" id="SM00339">
    <property type="entry name" value="FH"/>
    <property type="match status" value="1"/>
</dbReference>
<feature type="domain" description="Helicase C-terminal" evidence="13">
    <location>
        <begin position="216"/>
        <end position="395"/>
    </location>
</feature>
<dbReference type="InterPro" id="IPR048333">
    <property type="entry name" value="HA2_WH"/>
</dbReference>
<keyword evidence="8" id="KW-0508">mRNA splicing</keyword>
<keyword evidence="10" id="KW-0539">Nucleus</keyword>
<dbReference type="InterPro" id="IPR036388">
    <property type="entry name" value="WH-like_DNA-bd_sf"/>
</dbReference>
<dbReference type="SMART" id="SM00490">
    <property type="entry name" value="HELICc"/>
    <property type="match status" value="1"/>
</dbReference>
<evidence type="ECO:0000259" key="12">
    <source>
        <dbReference type="PROSITE" id="PS51192"/>
    </source>
</evidence>
<evidence type="ECO:0000259" key="13">
    <source>
        <dbReference type="PROSITE" id="PS51194"/>
    </source>
</evidence>
<evidence type="ECO:0000313" key="14">
    <source>
        <dbReference type="EMBL" id="RKP19542.1"/>
    </source>
</evidence>
<proteinExistence type="predicted"/>
<dbReference type="GO" id="GO:0003700">
    <property type="term" value="F:DNA-binding transcription factor activity"/>
    <property type="evidence" value="ECO:0007669"/>
    <property type="project" value="InterPro"/>
</dbReference>
<dbReference type="EC" id="3.6.4.13" evidence="1"/>
<accession>A0A4P9YK90</accession>
<evidence type="ECO:0000256" key="7">
    <source>
        <dbReference type="ARBA" id="ARBA00023125"/>
    </source>
</evidence>
<dbReference type="AlphaFoldDB" id="A0A4P9YK90"/>
<dbReference type="Pfam" id="PF21010">
    <property type="entry name" value="HA2_C"/>
    <property type="match status" value="1"/>
</dbReference>
<evidence type="ECO:0000256" key="8">
    <source>
        <dbReference type="ARBA" id="ARBA00023187"/>
    </source>
</evidence>
<dbReference type="GO" id="GO:0003724">
    <property type="term" value="F:RNA helicase activity"/>
    <property type="evidence" value="ECO:0007669"/>
    <property type="project" value="UniProtKB-EC"/>
</dbReference>
<dbReference type="GO" id="GO:0003723">
    <property type="term" value="F:RNA binding"/>
    <property type="evidence" value="ECO:0007669"/>
    <property type="project" value="TreeGrafter"/>
</dbReference>
<dbReference type="FunFam" id="1.20.120.1080:FF:000001">
    <property type="entry name" value="Pre-mRNA-splicing factor ATP-dependent RNA helicase"/>
    <property type="match status" value="1"/>
</dbReference>
<dbReference type="PROSITE" id="PS50039">
    <property type="entry name" value="FORK_HEAD_3"/>
    <property type="match status" value="1"/>
</dbReference>
<gene>
    <name evidence="14" type="ORF">ROZALSC1DRAFT_22209</name>
</gene>
<dbReference type="SMART" id="SM00487">
    <property type="entry name" value="DEXDc"/>
    <property type="match status" value="1"/>
</dbReference>
<keyword evidence="3" id="KW-0547">Nucleotide-binding</keyword>
<dbReference type="Pfam" id="PF00250">
    <property type="entry name" value="Forkhead"/>
    <property type="match status" value="1"/>
</dbReference>
<keyword evidence="7 10" id="KW-0238">DNA-binding</keyword>
<dbReference type="SUPFAM" id="SSF52540">
    <property type="entry name" value="P-loop containing nucleoside triphosphate hydrolases"/>
    <property type="match status" value="1"/>
</dbReference>
<evidence type="ECO:0000256" key="2">
    <source>
        <dbReference type="ARBA" id="ARBA00022664"/>
    </source>
</evidence>
<dbReference type="InterPro" id="IPR014001">
    <property type="entry name" value="Helicase_ATP-bd"/>
</dbReference>
<dbReference type="InterPro" id="IPR007502">
    <property type="entry name" value="Helicase-assoc_dom"/>
</dbReference>
<dbReference type="PANTHER" id="PTHR18934:SF109">
    <property type="entry name" value="ATP-DEPENDENT RNA HELICASE DHX15 HOMOLOG"/>
    <property type="match status" value="1"/>
</dbReference>
<reference evidence="15" key="1">
    <citation type="journal article" date="2018" name="Nat. Microbiol.">
        <title>Leveraging single-cell genomics to expand the fungal tree of life.</title>
        <authorList>
            <person name="Ahrendt S.R."/>
            <person name="Quandt C.A."/>
            <person name="Ciobanu D."/>
            <person name="Clum A."/>
            <person name="Salamov A."/>
            <person name="Andreopoulos B."/>
            <person name="Cheng J.F."/>
            <person name="Woyke T."/>
            <person name="Pelin A."/>
            <person name="Henrissat B."/>
            <person name="Reynolds N.K."/>
            <person name="Benny G.L."/>
            <person name="Smith M.E."/>
            <person name="James T.Y."/>
            <person name="Grigoriev I.V."/>
        </authorList>
    </citation>
    <scope>NUCLEOTIDE SEQUENCE [LARGE SCALE GENOMIC DNA]</scope>
    <source>
        <strain evidence="15">CSF55</strain>
    </source>
</reference>
<dbReference type="InterPro" id="IPR036390">
    <property type="entry name" value="WH_DNA-bd_sf"/>
</dbReference>
<dbReference type="InterPro" id="IPR001650">
    <property type="entry name" value="Helicase_C-like"/>
</dbReference>
<keyword evidence="4 14" id="KW-0378">Hydrolase</keyword>
<evidence type="ECO:0000256" key="4">
    <source>
        <dbReference type="ARBA" id="ARBA00022801"/>
    </source>
</evidence>
<organism evidence="14 15">
    <name type="scientific">Rozella allomycis (strain CSF55)</name>
    <dbReference type="NCBI Taxonomy" id="988480"/>
    <lineage>
        <taxon>Eukaryota</taxon>
        <taxon>Fungi</taxon>
        <taxon>Fungi incertae sedis</taxon>
        <taxon>Cryptomycota</taxon>
        <taxon>Cryptomycota incertae sedis</taxon>
        <taxon>Rozella</taxon>
    </lineage>
</organism>
<sequence>MENPYLAHRKESKENPYTGKSYTENYFKILEKREQLPVFQYKKDLLEALRNNQVTLLVGETGSGKTTQVPQFFVEELKPHLKNKMIVCTQPRRVAAMSVAKRVAEEMDVEFGREVGYTIRFDDFTTNNKTFLKYSTDDETHERTCATDILMGLIKEIIPRRPDLRVLVMSATLDTERFLKYFEGSPLIKVPGRTFPVEILYSEKPELDYVDAAIRTVLQIHMKEDPGDILLFLTGEEEIEDVCRKLSFRGNEMVDYPILKPIPLYSSLPPNEQHRIFCDPPKPREPGKPPGRKVIVSTNIAETSLTIDGIVYVIDPGFCKQKIYNPRNRVESLQVTPISQASAEQRAGRAGRTRPGKCYRLYTKESYDTHLTKQTPPEMLRTNLTTVVLQLYRIGVANVCKFHFMEPPAPETMMRALEILNYMGALDDEGDLTELGKMMSDFPVDPQLAKVLISSSKYKCVSQMLSIVSMLSIQNPFLRPADKKKEADRARQAFADVCGDHFLLLNVYDAYVKNQFDAKRWCRENFLNPRAMASAVRIREQLEKIMKRFKFEISELSPLQKEFQNNIQKSLISGFFMQVACTNKSTGKYEIIKENEKVDLHLSTCLQSKPTWVVFNEYIQTTTASIRTVTEISNYKWLLEIAPAYYDLDTLPAGAARDYFIKEKYENKPKAKKQKPSYKDIDNGNSGSFNWLFNPSPRTTSDESPQVSINISVDPFEEFKRQPISGYRFPTTNVKTVDYERPEYTFPELIRMAIQDSPNKKLRLRDIIAWIEAHYPYFSQKESDWK</sequence>
<dbReference type="Pfam" id="PF00271">
    <property type="entry name" value="Helicase_C"/>
    <property type="match status" value="1"/>
</dbReference>
<dbReference type="GO" id="GO:0043565">
    <property type="term" value="F:sequence-specific DNA binding"/>
    <property type="evidence" value="ECO:0007669"/>
    <property type="project" value="InterPro"/>
</dbReference>
<dbReference type="Gene3D" id="1.20.120.1080">
    <property type="match status" value="1"/>
</dbReference>
<dbReference type="PROSITE" id="PS51194">
    <property type="entry name" value="HELICASE_CTER"/>
    <property type="match status" value="1"/>
</dbReference>
<feature type="domain" description="Helicase ATP-binding" evidence="12">
    <location>
        <begin position="46"/>
        <end position="191"/>
    </location>
</feature>
<evidence type="ECO:0000256" key="9">
    <source>
        <dbReference type="ARBA" id="ARBA00047984"/>
    </source>
</evidence>
<evidence type="ECO:0000256" key="6">
    <source>
        <dbReference type="ARBA" id="ARBA00022840"/>
    </source>
</evidence>
<dbReference type="PANTHER" id="PTHR18934">
    <property type="entry name" value="ATP-DEPENDENT RNA HELICASE"/>
    <property type="match status" value="1"/>
</dbReference>
<comment type="subcellular location">
    <subcellularLocation>
        <location evidence="10">Nucleus</location>
    </subcellularLocation>
</comment>
<dbReference type="FunFam" id="3.40.50.300:FF:000007">
    <property type="entry name" value="Pre-mRNA-splicing factor ATP-dependent RNA helicase"/>
    <property type="match status" value="1"/>
</dbReference>
<keyword evidence="5" id="KW-0347">Helicase</keyword>
<dbReference type="PROSITE" id="PS51192">
    <property type="entry name" value="HELICASE_ATP_BIND_1"/>
    <property type="match status" value="1"/>
</dbReference>
<dbReference type="CDD" id="cd18791">
    <property type="entry name" value="SF2_C_RHA"/>
    <property type="match status" value="1"/>
</dbReference>
<evidence type="ECO:0000256" key="10">
    <source>
        <dbReference type="PROSITE-ProRule" id="PRU00089"/>
    </source>
</evidence>